<keyword evidence="3 6" id="KW-0694">RNA-binding</keyword>
<dbReference type="PANTHER" id="PTHR11655:SF14">
    <property type="entry name" value="LARGE RIBOSOMAL SUBUNIT PROTEIN UL6M"/>
    <property type="match status" value="1"/>
</dbReference>
<dbReference type="InterPro" id="IPR020040">
    <property type="entry name" value="Ribosomal_uL6_a/b-dom"/>
</dbReference>
<dbReference type="PIRSF" id="PIRSF002162">
    <property type="entry name" value="Ribosomal_L6"/>
    <property type="match status" value="1"/>
</dbReference>
<comment type="subunit">
    <text evidence="6">Part of the 50S ribosomal subunit.</text>
</comment>
<keyword evidence="2 6" id="KW-0699">rRNA-binding</keyword>
<dbReference type="InterPro" id="IPR036789">
    <property type="entry name" value="Ribosomal_uL6-like_a/b-dom_sf"/>
</dbReference>
<dbReference type="SUPFAM" id="SSF56053">
    <property type="entry name" value="Ribosomal protein L6"/>
    <property type="match status" value="2"/>
</dbReference>
<dbReference type="HAMAP" id="MF_01365_B">
    <property type="entry name" value="Ribosomal_uL6_B"/>
    <property type="match status" value="1"/>
</dbReference>
<evidence type="ECO:0000256" key="4">
    <source>
        <dbReference type="ARBA" id="ARBA00022980"/>
    </source>
</evidence>
<dbReference type="GO" id="GO:0002181">
    <property type="term" value="P:cytoplasmic translation"/>
    <property type="evidence" value="ECO:0007669"/>
    <property type="project" value="TreeGrafter"/>
</dbReference>
<dbReference type="InterPro" id="IPR000702">
    <property type="entry name" value="Ribosomal_uL6-like"/>
</dbReference>
<dbReference type="InterPro" id="IPR002358">
    <property type="entry name" value="Ribosomal_uL6_CS"/>
</dbReference>
<evidence type="ECO:0000256" key="5">
    <source>
        <dbReference type="ARBA" id="ARBA00023274"/>
    </source>
</evidence>
<comment type="function">
    <text evidence="6 8">This protein binds to the 23S rRNA, and is important in its secondary structure. It is located near the subunit interface in the base of the L7/L12 stalk, and near the tRNA binding site of the peptidyltransferase center.</text>
</comment>
<protein>
    <recommendedName>
        <fullName evidence="6">Large ribosomal subunit protein uL6</fullName>
    </recommendedName>
</protein>
<evidence type="ECO:0000256" key="6">
    <source>
        <dbReference type="HAMAP-Rule" id="MF_01365"/>
    </source>
</evidence>
<dbReference type="Proteomes" id="UP000886014">
    <property type="component" value="Unassembled WGS sequence"/>
</dbReference>
<evidence type="ECO:0000256" key="8">
    <source>
        <dbReference type="RuleBase" id="RU003870"/>
    </source>
</evidence>
<evidence type="ECO:0000256" key="1">
    <source>
        <dbReference type="ARBA" id="ARBA00009356"/>
    </source>
</evidence>
<dbReference type="NCBIfam" id="TIGR03654">
    <property type="entry name" value="L6_bact"/>
    <property type="match status" value="1"/>
</dbReference>
<dbReference type="GO" id="GO:0019843">
    <property type="term" value="F:rRNA binding"/>
    <property type="evidence" value="ECO:0007669"/>
    <property type="project" value="UniProtKB-UniRule"/>
</dbReference>
<evidence type="ECO:0000256" key="3">
    <source>
        <dbReference type="ARBA" id="ARBA00022884"/>
    </source>
</evidence>
<dbReference type="GO" id="GO:0022625">
    <property type="term" value="C:cytosolic large ribosomal subunit"/>
    <property type="evidence" value="ECO:0007669"/>
    <property type="project" value="UniProtKB-UniRule"/>
</dbReference>
<organism evidence="10">
    <name type="scientific">candidate division WOR-3 bacterium</name>
    <dbReference type="NCBI Taxonomy" id="2052148"/>
    <lineage>
        <taxon>Bacteria</taxon>
        <taxon>Bacteria division WOR-3</taxon>
    </lineage>
</organism>
<reference evidence="10" key="1">
    <citation type="journal article" date="2020" name="mSystems">
        <title>Genome- and Community-Level Interaction Insights into Carbon Utilization and Element Cycling Functions of Hydrothermarchaeota in Hydrothermal Sediment.</title>
        <authorList>
            <person name="Zhou Z."/>
            <person name="Liu Y."/>
            <person name="Xu W."/>
            <person name="Pan J."/>
            <person name="Luo Z.H."/>
            <person name="Li M."/>
        </authorList>
    </citation>
    <scope>NUCLEOTIDE SEQUENCE [LARGE SCALE GENOMIC DNA]</scope>
    <source>
        <strain evidence="10">HyVt-94</strain>
    </source>
</reference>
<evidence type="ECO:0000259" key="9">
    <source>
        <dbReference type="Pfam" id="PF00347"/>
    </source>
</evidence>
<dbReference type="PRINTS" id="PR00059">
    <property type="entry name" value="RIBOSOMALL6"/>
</dbReference>
<dbReference type="PANTHER" id="PTHR11655">
    <property type="entry name" value="60S/50S RIBOSOMAL PROTEIN L6/L9"/>
    <property type="match status" value="1"/>
</dbReference>
<dbReference type="EMBL" id="DRTV01000121">
    <property type="protein sequence ID" value="HHF58119.1"/>
    <property type="molecule type" value="Genomic_DNA"/>
</dbReference>
<comment type="caution">
    <text evidence="10">The sequence shown here is derived from an EMBL/GenBank/DDBJ whole genome shotgun (WGS) entry which is preliminary data.</text>
</comment>
<keyword evidence="5 6" id="KW-0687">Ribonucleoprotein</keyword>
<evidence type="ECO:0000313" key="10">
    <source>
        <dbReference type="EMBL" id="HHF58119.1"/>
    </source>
</evidence>
<feature type="domain" description="Large ribosomal subunit protein uL6 alpha-beta" evidence="9">
    <location>
        <begin position="90"/>
        <end position="164"/>
    </location>
</feature>
<dbReference type="Gene3D" id="3.90.930.12">
    <property type="entry name" value="Ribosomal protein L6, alpha-beta domain"/>
    <property type="match status" value="2"/>
</dbReference>
<dbReference type="FunFam" id="3.90.930.12:FF:000001">
    <property type="entry name" value="50S ribosomal protein L6"/>
    <property type="match status" value="1"/>
</dbReference>
<comment type="similarity">
    <text evidence="1 6 7">Belongs to the universal ribosomal protein uL6 family.</text>
</comment>
<sequence length="182" mass="20127">MSRIGKKPIEIPKGVQVQYKDGVVTVKGPKGTLSFKHHPDMIIKIEKDKIVVERPSDKKFHKALHGTTRQIIANMIEGVSNGFVKELEIVGTGYRARMEGQKLVLTVGYSHPVEVIPPEGIRFEVEGQNIIKVHGIDKQLVGEIAAQIRKVRPPEPYKGKGIRYKGEHVRRKAGKAGAKVGG</sequence>
<keyword evidence="4 6" id="KW-0689">Ribosomal protein</keyword>
<evidence type="ECO:0000256" key="7">
    <source>
        <dbReference type="RuleBase" id="RU003869"/>
    </source>
</evidence>
<feature type="domain" description="Large ribosomal subunit protein uL6 alpha-beta" evidence="9">
    <location>
        <begin position="11"/>
        <end position="82"/>
    </location>
</feature>
<gene>
    <name evidence="6" type="primary">rplF</name>
    <name evidence="10" type="ORF">ENL41_01690</name>
</gene>
<accession>A0A7C5MBL9</accession>
<dbReference type="AlphaFoldDB" id="A0A7C5MBL9"/>
<dbReference type="Pfam" id="PF00347">
    <property type="entry name" value="Ribosomal_L6"/>
    <property type="match status" value="2"/>
</dbReference>
<name>A0A7C5MBL9_UNCW3</name>
<dbReference type="GO" id="GO:0003735">
    <property type="term" value="F:structural constituent of ribosome"/>
    <property type="evidence" value="ECO:0007669"/>
    <property type="project" value="UniProtKB-UniRule"/>
</dbReference>
<evidence type="ECO:0000256" key="2">
    <source>
        <dbReference type="ARBA" id="ARBA00022730"/>
    </source>
</evidence>
<dbReference type="InterPro" id="IPR019906">
    <property type="entry name" value="Ribosomal_uL6_bac-type"/>
</dbReference>
<proteinExistence type="inferred from homology"/>
<dbReference type="FunFam" id="3.90.930.12:FF:000002">
    <property type="entry name" value="50S ribosomal protein L6"/>
    <property type="match status" value="1"/>
</dbReference>
<dbReference type="PROSITE" id="PS00525">
    <property type="entry name" value="RIBOSOMAL_L6_1"/>
    <property type="match status" value="1"/>
</dbReference>